<keyword evidence="7" id="KW-1185">Reference proteome</keyword>
<keyword evidence="2" id="KW-0597">Phosphoprotein</keyword>
<accession>A0A9Q8L983</accession>
<dbReference type="GeneID" id="71982586"/>
<feature type="region of interest" description="Disordered" evidence="3">
    <location>
        <begin position="1"/>
        <end position="28"/>
    </location>
</feature>
<dbReference type="KEGG" id="ffu:CLAFUR5_02708"/>
<dbReference type="InterPro" id="IPR051414">
    <property type="entry name" value="Adenylate-forming_Reductase"/>
</dbReference>
<evidence type="ECO:0000256" key="1">
    <source>
        <dbReference type="ARBA" id="ARBA00022450"/>
    </source>
</evidence>
<keyword evidence="1" id="KW-0596">Phosphopantetheine</keyword>
<dbReference type="PANTHER" id="PTHR43439:SF2">
    <property type="entry name" value="ENZYME, PUTATIVE (JCVI)-RELATED"/>
    <property type="match status" value="1"/>
</dbReference>
<dbReference type="Pfam" id="PF00501">
    <property type="entry name" value="AMP-binding"/>
    <property type="match status" value="1"/>
</dbReference>
<name>A0A9Q8L983_PASFU</name>
<dbReference type="OrthoDB" id="3636956at2759"/>
<organism evidence="6 7">
    <name type="scientific">Passalora fulva</name>
    <name type="common">Tomato leaf mold</name>
    <name type="synonym">Cladosporium fulvum</name>
    <dbReference type="NCBI Taxonomy" id="5499"/>
    <lineage>
        <taxon>Eukaryota</taxon>
        <taxon>Fungi</taxon>
        <taxon>Dikarya</taxon>
        <taxon>Ascomycota</taxon>
        <taxon>Pezizomycotina</taxon>
        <taxon>Dothideomycetes</taxon>
        <taxon>Dothideomycetidae</taxon>
        <taxon>Mycosphaerellales</taxon>
        <taxon>Mycosphaerellaceae</taxon>
        <taxon>Fulvia</taxon>
    </lineage>
</organism>
<evidence type="ECO:0000256" key="3">
    <source>
        <dbReference type="SAM" id="MobiDB-lite"/>
    </source>
</evidence>
<dbReference type="RefSeq" id="XP_047757543.1">
    <property type="nucleotide sequence ID" value="XM_047901856.1"/>
</dbReference>
<reference evidence="6" key="1">
    <citation type="submission" date="2021-12" db="EMBL/GenBank/DDBJ databases">
        <authorList>
            <person name="Zaccaron A."/>
            <person name="Stergiopoulos I."/>
        </authorList>
    </citation>
    <scope>NUCLEOTIDE SEQUENCE</scope>
    <source>
        <strain evidence="6">Race5_Kim</strain>
    </source>
</reference>
<dbReference type="EMBL" id="CP090164">
    <property type="protein sequence ID" value="UJO13177.1"/>
    <property type="molecule type" value="Genomic_DNA"/>
</dbReference>
<evidence type="ECO:0000259" key="4">
    <source>
        <dbReference type="Pfam" id="PF00501"/>
    </source>
</evidence>
<evidence type="ECO:0000313" key="7">
    <source>
        <dbReference type="Proteomes" id="UP000756132"/>
    </source>
</evidence>
<dbReference type="AlphaFoldDB" id="A0A9Q8L983"/>
<dbReference type="InterPro" id="IPR013120">
    <property type="entry name" value="FAR_NAD-bd"/>
</dbReference>
<proteinExistence type="predicted"/>
<dbReference type="PROSITE" id="PS00455">
    <property type="entry name" value="AMP_BINDING"/>
    <property type="match status" value="1"/>
</dbReference>
<dbReference type="PANTHER" id="PTHR43439">
    <property type="entry name" value="PHENYLACETATE-COENZYME A LIGASE"/>
    <property type="match status" value="1"/>
</dbReference>
<feature type="domain" description="AMP-dependent synthetase/ligase" evidence="4">
    <location>
        <begin position="10"/>
        <end position="304"/>
    </location>
</feature>
<reference evidence="6" key="2">
    <citation type="journal article" date="2022" name="Microb. Genom.">
        <title>A chromosome-scale genome assembly of the tomato pathogen Cladosporium fulvum reveals a compartmentalized genome architecture and the presence of a dispensable chromosome.</title>
        <authorList>
            <person name="Zaccaron A.Z."/>
            <person name="Chen L.H."/>
            <person name="Samaras A."/>
            <person name="Stergiopoulos I."/>
        </authorList>
    </citation>
    <scope>NUCLEOTIDE SEQUENCE</scope>
    <source>
        <strain evidence="6">Race5_Kim</strain>
    </source>
</reference>
<dbReference type="InterPro" id="IPR042099">
    <property type="entry name" value="ANL_N_sf"/>
</dbReference>
<sequence>MIRGDSLARERPDDPIASIPRSGRAADGYEDSSYWDLANGVNKTCRWLMANVKIHKGSVLAYMGPTDLRYTLLLLAALKLEAAMFFPSPHNAELAQRELLALTRSSCFLFAPPFEEQVAPHMQYREVPSLHDLLSKEQARHVEYRHSMADKRREPFVILHTSGTTGTPKPLILRHGYYIHEDLNQCEVFSDNMTSVPFKPGRRLLTLILLKPILNGVVAVSPPAGLPITASLIHSCMAHASTPIDIAQAAPSLLAEMVTEQSYHSDLASLRCIITGSGPMQEDVGDRPLQLNPNVYNYFGLTETDLLPQKLVEPKDWQYQHFHPFSGVTFKSLSDGLYELVIAKIDIEGAPAQPCFEVCPQSDVFHSKDVFAPHETKPDLWRWVCRLDDFITFSTGEKLVPTIIEEEMLLVPHVKGAVVFGQGRLRPFLVVEWDGPSIDHQAVIEAIWPRIQKANQLAPIYGRVAKDLVMITSIPLLRTPKKTVRRRATEELLAAQLEDLYLRASFVEIIPVAVVSETTVLDLVWHALEKVAGDVYATAGRHYELDIFQQGHLDSLRLVQMVQIINASLRASPMVSSEVKITPGLLYADRTIIAIARAIYRHVLVSKGSSSCAVKADGQAGVHSMLRDLVSKHTNNLPASNPLSRPPRHGMRCALFVGSTGSLGPHLLHQLIKLDDVERIDCIDRSDHARRDYLQAFPLDQKLLDGKTRFHAAKDAASHSMFGLDSQVYQILHASVTTILYNAWPVNFPMPLETHGDATGRDFEHHLPKLNSMIRFLLGTTTSPDCLLPEAVIGDPEAADVQGYAQSKWVAEQILETAALQKTISRAAIIRPGLIAGPLPDSESGVTISSPAGRWDAKHLIPAMITSSITMGLIPDHLGDIDKSRWTPVDLCAQIVVELVGSLGTMARPIEVFNVTNTSQHCGSERTWSLHALPIVQHDLVSLSPERSAPTPVPMKRWLEAVNAHGPLPNNPAYKLTQYFEDLIDSNAEHGMNRETDITNARSGSHIMRHLPPVQDLWIRHWLEALSLV</sequence>
<dbReference type="Pfam" id="PF07993">
    <property type="entry name" value="NAD_binding_4"/>
    <property type="match status" value="1"/>
</dbReference>
<dbReference type="Gene3D" id="3.40.50.12780">
    <property type="entry name" value="N-terminal domain of ligase-like"/>
    <property type="match status" value="1"/>
</dbReference>
<dbReference type="SUPFAM" id="SSF56801">
    <property type="entry name" value="Acetyl-CoA synthetase-like"/>
    <property type="match status" value="1"/>
</dbReference>
<gene>
    <name evidence="6" type="ORF">CLAFUR5_02708</name>
</gene>
<dbReference type="InterPro" id="IPR020845">
    <property type="entry name" value="AMP-binding_CS"/>
</dbReference>
<evidence type="ECO:0000313" key="6">
    <source>
        <dbReference type="EMBL" id="UJO13177.1"/>
    </source>
</evidence>
<evidence type="ECO:0000256" key="2">
    <source>
        <dbReference type="ARBA" id="ARBA00022553"/>
    </source>
</evidence>
<evidence type="ECO:0000259" key="5">
    <source>
        <dbReference type="Pfam" id="PF07993"/>
    </source>
</evidence>
<dbReference type="Gene3D" id="3.40.50.720">
    <property type="entry name" value="NAD(P)-binding Rossmann-like Domain"/>
    <property type="match status" value="2"/>
</dbReference>
<feature type="compositionally biased region" description="Basic and acidic residues" evidence="3">
    <location>
        <begin position="1"/>
        <end position="14"/>
    </location>
</feature>
<feature type="domain" description="Thioester reductase (TE)" evidence="5">
    <location>
        <begin position="802"/>
        <end position="895"/>
    </location>
</feature>
<protein>
    <submittedName>
        <fullName evidence="6">Non-canonical non-ribosomal peptide synthetase FUB8</fullName>
    </submittedName>
</protein>
<dbReference type="Proteomes" id="UP000756132">
    <property type="component" value="Chromosome 2"/>
</dbReference>
<dbReference type="InterPro" id="IPR036291">
    <property type="entry name" value="NAD(P)-bd_dom_sf"/>
</dbReference>
<dbReference type="Pfam" id="PF23562">
    <property type="entry name" value="AMP-binding_C_3"/>
    <property type="match status" value="1"/>
</dbReference>
<dbReference type="SUPFAM" id="SSF51735">
    <property type="entry name" value="NAD(P)-binding Rossmann-fold domains"/>
    <property type="match status" value="1"/>
</dbReference>
<dbReference type="InterPro" id="IPR000873">
    <property type="entry name" value="AMP-dep_synth/lig_dom"/>
</dbReference>